<dbReference type="InterPro" id="IPR057893">
    <property type="entry name" value="LRV_2"/>
</dbReference>
<keyword evidence="4" id="KW-1185">Reference proteome</keyword>
<reference evidence="3 4" key="1">
    <citation type="submission" date="2018-06" db="EMBL/GenBank/DDBJ databases">
        <title>Genomic Encyclopedia of Type Strains, Phase IV (KMG-IV): sequencing the most valuable type-strain genomes for metagenomic binning, comparative biology and taxonomic classification.</title>
        <authorList>
            <person name="Goeker M."/>
        </authorList>
    </citation>
    <scope>NUCLEOTIDE SEQUENCE [LARGE SCALE GENOMIC DNA]</scope>
    <source>
        <strain evidence="3 4">DSM 25532</strain>
    </source>
</reference>
<dbReference type="Pfam" id="PF25591">
    <property type="entry name" value="LRV_2"/>
    <property type="match status" value="2"/>
</dbReference>
<accession>A0A366HPE3</accession>
<dbReference type="OrthoDB" id="33931at2"/>
<gene>
    <name evidence="3" type="ORF">DES53_103363</name>
</gene>
<protein>
    <recommendedName>
        <fullName evidence="2">Leucine rich repeat variant domain-containing protein</fullName>
    </recommendedName>
</protein>
<proteinExistence type="predicted"/>
<dbReference type="Gene3D" id="1.25.10.10">
    <property type="entry name" value="Leucine-rich Repeat Variant"/>
    <property type="match status" value="2"/>
</dbReference>
<organism evidence="3 4">
    <name type="scientific">Roseimicrobium gellanilyticum</name>
    <dbReference type="NCBI Taxonomy" id="748857"/>
    <lineage>
        <taxon>Bacteria</taxon>
        <taxon>Pseudomonadati</taxon>
        <taxon>Verrucomicrobiota</taxon>
        <taxon>Verrucomicrobiia</taxon>
        <taxon>Verrucomicrobiales</taxon>
        <taxon>Verrucomicrobiaceae</taxon>
        <taxon>Roseimicrobium</taxon>
    </lineage>
</organism>
<evidence type="ECO:0000259" key="2">
    <source>
        <dbReference type="Pfam" id="PF25591"/>
    </source>
</evidence>
<dbReference type="InterPro" id="IPR016024">
    <property type="entry name" value="ARM-type_fold"/>
</dbReference>
<feature type="domain" description="Leucine rich repeat variant" evidence="2">
    <location>
        <begin position="310"/>
        <end position="367"/>
    </location>
</feature>
<dbReference type="InterPro" id="IPR011989">
    <property type="entry name" value="ARM-like"/>
</dbReference>
<sequence>MTLPQGSQLEEAADPSTPPMRLHELARNGGAREKRAVAANPNASNELLVWLARWHWEAVLKNPVLPLLLMEDPNFPAKLPVIALREILKLEEPPREFLVPLQRHPNEEIREAARLHRTSRSTRYNGNAAAEETPSFGLQLRGGAALAEVVTLGLAPTWLLLSALESSEIGLRMRAAKCVQEQGEGGPLHGRLQLLMDAGADAQLRFLGKGRRDMEPESLSQLAEGGPFARRLAARHARTPAESLMKLAGVHGEFMVRCCAAKNPSTPVPTLMSLAGNHDWRIRQAVAKNRQSPHSLLEQLATDPAKEVRAAVAANPSANASTLSRLAVDVEPEVRVTVARHPSTEESILHLLKKDADDEVRRTLAKRRSVPVDILRELMRDGDSYVRMLAVRNRAMPGDVDVRMHRHFQQTPIGGTPIGGGATPLDAPTTAQEQDWKRLMDLFQRREITLADLHEAALHPDPLLRARVASYDLADADLLARLGEDASEAVRSTVAANVKAPLATRLALAEDSHPQVRGSVVAAPEVPEGVVAQLSRDADENVRWRVAYSRHTPSSVLLRMATEESSTRVLETLCGCFDNRPVPNEVLLRVMERLPAAVKKLVYRDVLTVPVLEALIPRLDPHDRKSLLYHQSYARQNGREVRAIPPHLLLRLCDLPVDQKWFAREIRLQVVAYWAVTPRVLESVARAELDQTRVSKQRRAAASGVLTAVARHPLAPSHLLAELLWHSCHDVRLAALENPNTPVEARRSRMGPVLQSAGAGSAVSLRLCALSHPDTTQDMLRKAAFHGRWMERFAVAHNPSTSRQVLAYLREDANTAVASAAREQFTLRFPES</sequence>
<name>A0A366HPE3_9BACT</name>
<comment type="caution">
    <text evidence="3">The sequence shown here is derived from an EMBL/GenBank/DDBJ whole genome shotgun (WGS) entry which is preliminary data.</text>
</comment>
<dbReference type="AlphaFoldDB" id="A0A366HPE3"/>
<dbReference type="RefSeq" id="WP_147263365.1">
    <property type="nucleotide sequence ID" value="NZ_QNRR01000003.1"/>
</dbReference>
<dbReference type="SUPFAM" id="SSF48371">
    <property type="entry name" value="ARM repeat"/>
    <property type="match status" value="2"/>
</dbReference>
<dbReference type="Proteomes" id="UP000253426">
    <property type="component" value="Unassembled WGS sequence"/>
</dbReference>
<feature type="region of interest" description="Disordered" evidence="1">
    <location>
        <begin position="1"/>
        <end position="23"/>
    </location>
</feature>
<evidence type="ECO:0000256" key="1">
    <source>
        <dbReference type="SAM" id="MobiDB-lite"/>
    </source>
</evidence>
<evidence type="ECO:0000313" key="4">
    <source>
        <dbReference type="Proteomes" id="UP000253426"/>
    </source>
</evidence>
<feature type="domain" description="Leucine rich repeat variant" evidence="2">
    <location>
        <begin position="9"/>
        <end position="57"/>
    </location>
</feature>
<dbReference type="EMBL" id="QNRR01000003">
    <property type="protein sequence ID" value="RBP45365.1"/>
    <property type="molecule type" value="Genomic_DNA"/>
</dbReference>
<evidence type="ECO:0000313" key="3">
    <source>
        <dbReference type="EMBL" id="RBP45365.1"/>
    </source>
</evidence>